<dbReference type="GO" id="GO:0005737">
    <property type="term" value="C:cytoplasm"/>
    <property type="evidence" value="ECO:0007669"/>
    <property type="project" value="UniProtKB-SubCell"/>
</dbReference>
<dbReference type="PANTHER" id="PTHR12598:SF0">
    <property type="entry name" value="COPPER HOMEOSTASIS PROTEIN CUTC HOMOLOG"/>
    <property type="match status" value="1"/>
</dbReference>
<dbReference type="Pfam" id="PF03932">
    <property type="entry name" value="CutC"/>
    <property type="match status" value="1"/>
</dbReference>
<dbReference type="SUPFAM" id="SSF110395">
    <property type="entry name" value="CutC-like"/>
    <property type="match status" value="1"/>
</dbReference>
<evidence type="ECO:0000256" key="2">
    <source>
        <dbReference type="HAMAP-Rule" id="MF_00795"/>
    </source>
</evidence>
<dbReference type="HAMAP" id="MF_00795">
    <property type="entry name" value="CutC"/>
    <property type="match status" value="1"/>
</dbReference>
<accession>A0A917HZG4</accession>
<keyword evidence="2" id="KW-0963">Cytoplasm</keyword>
<proteinExistence type="inferred from homology"/>
<reference evidence="3" key="2">
    <citation type="submission" date="2020-09" db="EMBL/GenBank/DDBJ databases">
        <authorList>
            <person name="Sun Q."/>
            <person name="Zhou Y."/>
        </authorList>
    </citation>
    <scope>NUCLEOTIDE SEQUENCE</scope>
    <source>
        <strain evidence="3">CGMCC 1.15763</strain>
    </source>
</reference>
<evidence type="ECO:0000313" key="3">
    <source>
        <dbReference type="EMBL" id="GGH00203.1"/>
    </source>
</evidence>
<keyword evidence="4" id="KW-1185">Reference proteome</keyword>
<evidence type="ECO:0000256" key="1">
    <source>
        <dbReference type="ARBA" id="ARBA00007768"/>
    </source>
</evidence>
<comment type="caution">
    <text evidence="2">Once thought to be involved in copper homeostasis, experiments in E.coli have shown this is not the case.</text>
</comment>
<sequence>MKLEICANSYQSAINAEVAGAHRIELCSELALGGITPSYGLLSKVLSNLNIPVFVLIRPRAGDFCYSDDEMEIMKEDIRICKQLGAAGIVSGVLKQDLSIDLERTKSLIDIAGTLSFTFHRAFDWVPNPVEELFNLENLGVDRVLTSGQKPNVVLGLENLKTFQKASKGIGILPGGGVNESNVQLFQKHQFTELHLSASSLRKTIEHIPIPMNSDKHFDEYQQATSDIKKIKTCLQLLTNES</sequence>
<comment type="subcellular location">
    <subcellularLocation>
        <location evidence="2">Cytoplasm</location>
    </subcellularLocation>
</comment>
<comment type="similarity">
    <text evidence="1 2">Belongs to the CutC family.</text>
</comment>
<name>A0A917HZG4_9FLAO</name>
<dbReference type="FunFam" id="3.20.20.380:FF:000001">
    <property type="entry name" value="Copper homeostasis protein CutC"/>
    <property type="match status" value="1"/>
</dbReference>
<dbReference type="PANTHER" id="PTHR12598">
    <property type="entry name" value="COPPER HOMEOSTASIS PROTEIN CUTC"/>
    <property type="match status" value="1"/>
</dbReference>
<protein>
    <recommendedName>
        <fullName evidence="2">PF03932 family protein CutC</fullName>
    </recommendedName>
</protein>
<dbReference type="Gene3D" id="3.20.20.380">
    <property type="entry name" value="Copper homeostasis (CutC) domain"/>
    <property type="match status" value="1"/>
</dbReference>
<dbReference type="InterPro" id="IPR005627">
    <property type="entry name" value="CutC-like"/>
</dbReference>
<dbReference type="RefSeq" id="WP_188599027.1">
    <property type="nucleotide sequence ID" value="NZ_BMJW01000002.1"/>
</dbReference>
<dbReference type="GO" id="GO:0005507">
    <property type="term" value="F:copper ion binding"/>
    <property type="evidence" value="ECO:0007669"/>
    <property type="project" value="TreeGrafter"/>
</dbReference>
<dbReference type="EMBL" id="BMJW01000002">
    <property type="protein sequence ID" value="GGH00203.1"/>
    <property type="molecule type" value="Genomic_DNA"/>
</dbReference>
<organism evidence="3 4">
    <name type="scientific">Polaribacter pacificus</name>
    <dbReference type="NCBI Taxonomy" id="1775173"/>
    <lineage>
        <taxon>Bacteria</taxon>
        <taxon>Pseudomonadati</taxon>
        <taxon>Bacteroidota</taxon>
        <taxon>Flavobacteriia</taxon>
        <taxon>Flavobacteriales</taxon>
        <taxon>Flavobacteriaceae</taxon>
    </lineage>
</organism>
<comment type="caution">
    <text evidence="3">The sequence shown here is derived from an EMBL/GenBank/DDBJ whole genome shotgun (WGS) entry which is preliminary data.</text>
</comment>
<evidence type="ECO:0000313" key="4">
    <source>
        <dbReference type="Proteomes" id="UP000633278"/>
    </source>
</evidence>
<dbReference type="Proteomes" id="UP000633278">
    <property type="component" value="Unassembled WGS sequence"/>
</dbReference>
<reference evidence="3" key="1">
    <citation type="journal article" date="2014" name="Int. J. Syst. Evol. Microbiol.">
        <title>Complete genome sequence of Corynebacterium casei LMG S-19264T (=DSM 44701T), isolated from a smear-ripened cheese.</title>
        <authorList>
            <consortium name="US DOE Joint Genome Institute (JGI-PGF)"/>
            <person name="Walter F."/>
            <person name="Albersmeier A."/>
            <person name="Kalinowski J."/>
            <person name="Ruckert C."/>
        </authorList>
    </citation>
    <scope>NUCLEOTIDE SEQUENCE</scope>
    <source>
        <strain evidence="3">CGMCC 1.15763</strain>
    </source>
</reference>
<dbReference type="InterPro" id="IPR036822">
    <property type="entry name" value="CutC-like_dom_sf"/>
</dbReference>
<dbReference type="AlphaFoldDB" id="A0A917HZG4"/>
<gene>
    <name evidence="2 3" type="primary">cutC</name>
    <name evidence="3" type="ORF">GCM10011416_18350</name>
</gene>